<name>A0ABV6UJX0_9ACTN</name>
<evidence type="ECO:0000313" key="2">
    <source>
        <dbReference type="EMBL" id="MFC1401749.1"/>
    </source>
</evidence>
<sequence length="162" mass="18483">MTSRPALHRYRFTTVWDLPAPPRRVYDVLSDPRTYPVWWPEIREVRQLDEHTGAMRFRSLLPYELHVTAHEARQDPAAGVLEARLTGDLEGSTRWTVTSRGDGAAVAVFDEDVEVRKPLMRRLALPGRPAFRINHALMMRSGMTGLTRYLAVCDVLCIGLDQ</sequence>
<dbReference type="InterPro" id="IPR023393">
    <property type="entry name" value="START-like_dom_sf"/>
</dbReference>
<dbReference type="Gene3D" id="3.30.530.20">
    <property type="match status" value="1"/>
</dbReference>
<feature type="domain" description="Coenzyme Q-binding protein COQ10 START" evidence="1">
    <location>
        <begin position="18"/>
        <end position="132"/>
    </location>
</feature>
<reference evidence="2 3" key="1">
    <citation type="submission" date="2024-09" db="EMBL/GenBank/DDBJ databases">
        <authorList>
            <person name="Lee S.D."/>
        </authorList>
    </citation>
    <scope>NUCLEOTIDE SEQUENCE [LARGE SCALE GENOMIC DNA]</scope>
    <source>
        <strain evidence="2 3">N1-5</strain>
    </source>
</reference>
<comment type="caution">
    <text evidence="2">The sequence shown here is derived from an EMBL/GenBank/DDBJ whole genome shotgun (WGS) entry which is preliminary data.</text>
</comment>
<protein>
    <submittedName>
        <fullName evidence="2">SRPBCC family protein</fullName>
    </submittedName>
</protein>
<dbReference type="RefSeq" id="WP_030262157.1">
    <property type="nucleotide sequence ID" value="NZ_JBHEZZ010000004.1"/>
</dbReference>
<evidence type="ECO:0000259" key="1">
    <source>
        <dbReference type="Pfam" id="PF03364"/>
    </source>
</evidence>
<accession>A0ABV6UJX0</accession>
<dbReference type="Pfam" id="PF03364">
    <property type="entry name" value="Polyketide_cyc"/>
    <property type="match status" value="1"/>
</dbReference>
<dbReference type="SUPFAM" id="SSF55961">
    <property type="entry name" value="Bet v1-like"/>
    <property type="match status" value="1"/>
</dbReference>
<gene>
    <name evidence="2" type="ORF">ACEZDJ_10655</name>
</gene>
<evidence type="ECO:0000313" key="3">
    <source>
        <dbReference type="Proteomes" id="UP001592528"/>
    </source>
</evidence>
<organism evidence="2 3">
    <name type="scientific">Streptacidiphilus cavernicola</name>
    <dbReference type="NCBI Taxonomy" id="3342716"/>
    <lineage>
        <taxon>Bacteria</taxon>
        <taxon>Bacillati</taxon>
        <taxon>Actinomycetota</taxon>
        <taxon>Actinomycetes</taxon>
        <taxon>Kitasatosporales</taxon>
        <taxon>Streptomycetaceae</taxon>
        <taxon>Streptacidiphilus</taxon>
    </lineage>
</organism>
<dbReference type="EMBL" id="JBHEZZ010000004">
    <property type="protein sequence ID" value="MFC1401749.1"/>
    <property type="molecule type" value="Genomic_DNA"/>
</dbReference>
<dbReference type="InterPro" id="IPR005031">
    <property type="entry name" value="COQ10_START"/>
</dbReference>
<keyword evidence="3" id="KW-1185">Reference proteome</keyword>
<dbReference type="Proteomes" id="UP001592528">
    <property type="component" value="Unassembled WGS sequence"/>
</dbReference>
<proteinExistence type="predicted"/>